<keyword evidence="2" id="KW-0963">Cytoplasm</keyword>
<dbReference type="InterPro" id="IPR023562">
    <property type="entry name" value="ClpP/TepA"/>
</dbReference>
<dbReference type="AlphaFoldDB" id="A0A0G1T5M5"/>
<dbReference type="GO" id="GO:0004176">
    <property type="term" value="F:ATP-dependent peptidase activity"/>
    <property type="evidence" value="ECO:0007669"/>
    <property type="project" value="InterPro"/>
</dbReference>
<keyword evidence="5" id="KW-0720">Serine protease</keyword>
<feature type="transmembrane region" description="Helical" evidence="7">
    <location>
        <begin position="34"/>
        <end position="57"/>
    </location>
</feature>
<dbReference type="PANTHER" id="PTHR10381:SF70">
    <property type="entry name" value="ATP-DEPENDENT CLP PROTEASE PROTEOLYTIC SUBUNIT"/>
    <property type="match status" value="1"/>
</dbReference>
<dbReference type="EMBL" id="LCNH01000035">
    <property type="protein sequence ID" value="KKU49493.1"/>
    <property type="molecule type" value="Genomic_DNA"/>
</dbReference>
<evidence type="ECO:0000256" key="5">
    <source>
        <dbReference type="ARBA" id="ARBA00022825"/>
    </source>
</evidence>
<evidence type="ECO:0000256" key="7">
    <source>
        <dbReference type="SAM" id="Phobius"/>
    </source>
</evidence>
<feature type="non-terminal residue" evidence="8">
    <location>
        <position position="72"/>
    </location>
</feature>
<keyword evidence="3 8" id="KW-0645">Protease</keyword>
<keyword evidence="7" id="KW-0812">Transmembrane</keyword>
<dbReference type="GO" id="GO:0009368">
    <property type="term" value="C:endopeptidase Clp complex"/>
    <property type="evidence" value="ECO:0007669"/>
    <property type="project" value="TreeGrafter"/>
</dbReference>
<evidence type="ECO:0000313" key="8">
    <source>
        <dbReference type="EMBL" id="KKU49493.1"/>
    </source>
</evidence>
<name>A0A0G1T5M5_UNCKA</name>
<evidence type="ECO:0000256" key="2">
    <source>
        <dbReference type="ARBA" id="ARBA00022490"/>
    </source>
</evidence>
<dbReference type="GO" id="GO:0004252">
    <property type="term" value="F:serine-type endopeptidase activity"/>
    <property type="evidence" value="ECO:0007669"/>
    <property type="project" value="InterPro"/>
</dbReference>
<dbReference type="PANTHER" id="PTHR10381">
    <property type="entry name" value="ATP-DEPENDENT CLP PROTEASE PROTEOLYTIC SUBUNIT"/>
    <property type="match status" value="1"/>
</dbReference>
<comment type="similarity">
    <text evidence="1 6">Belongs to the peptidase S14 family.</text>
</comment>
<evidence type="ECO:0000256" key="3">
    <source>
        <dbReference type="ARBA" id="ARBA00022670"/>
    </source>
</evidence>
<dbReference type="InterPro" id="IPR001907">
    <property type="entry name" value="ClpP"/>
</dbReference>
<dbReference type="STRING" id="1619122.UX73_C0035G0001"/>
<dbReference type="SUPFAM" id="SSF52096">
    <property type="entry name" value="ClpP/crotonase"/>
    <property type="match status" value="1"/>
</dbReference>
<accession>A0A0G1T5M5</accession>
<dbReference type="Proteomes" id="UP000034873">
    <property type="component" value="Unassembled WGS sequence"/>
</dbReference>
<evidence type="ECO:0000256" key="1">
    <source>
        <dbReference type="ARBA" id="ARBA00007039"/>
    </source>
</evidence>
<proteinExistence type="inferred from homology"/>
<organism evidence="8 9">
    <name type="scientific">candidate division WWE3 bacterium GW2011_GWC1_47_10</name>
    <dbReference type="NCBI Taxonomy" id="1619122"/>
    <lineage>
        <taxon>Bacteria</taxon>
        <taxon>Katanobacteria</taxon>
    </lineage>
</organism>
<protein>
    <recommendedName>
        <fullName evidence="6">ATP-dependent Clp protease proteolytic subunit</fullName>
    </recommendedName>
</protein>
<keyword evidence="7" id="KW-1133">Transmembrane helix</keyword>
<sequence>MHMKNNILVPVVVEKDPNGFERSYDIYSRLLKDFIVFITGPIDTAIANTFIAQLLFLESDDPTRDIKIYINS</sequence>
<dbReference type="InterPro" id="IPR029045">
    <property type="entry name" value="ClpP/crotonase-like_dom_sf"/>
</dbReference>
<dbReference type="Pfam" id="PF00574">
    <property type="entry name" value="CLP_protease"/>
    <property type="match status" value="1"/>
</dbReference>
<keyword evidence="7" id="KW-0472">Membrane</keyword>
<dbReference type="Gene3D" id="3.90.226.10">
    <property type="entry name" value="2-enoyl-CoA Hydratase, Chain A, domain 1"/>
    <property type="match status" value="1"/>
</dbReference>
<dbReference type="GO" id="GO:0006515">
    <property type="term" value="P:protein quality control for misfolded or incompletely synthesized proteins"/>
    <property type="evidence" value="ECO:0007669"/>
    <property type="project" value="TreeGrafter"/>
</dbReference>
<gene>
    <name evidence="8" type="ORF">UX73_C0035G0001</name>
</gene>
<dbReference type="PATRIC" id="fig|1619122.3.peg.542"/>
<evidence type="ECO:0000256" key="4">
    <source>
        <dbReference type="ARBA" id="ARBA00022801"/>
    </source>
</evidence>
<comment type="caution">
    <text evidence="8">The sequence shown here is derived from an EMBL/GenBank/DDBJ whole genome shotgun (WGS) entry which is preliminary data.</text>
</comment>
<keyword evidence="4" id="KW-0378">Hydrolase</keyword>
<dbReference type="GO" id="GO:0051117">
    <property type="term" value="F:ATPase binding"/>
    <property type="evidence" value="ECO:0007669"/>
    <property type="project" value="TreeGrafter"/>
</dbReference>
<evidence type="ECO:0000256" key="6">
    <source>
        <dbReference type="RuleBase" id="RU003567"/>
    </source>
</evidence>
<evidence type="ECO:0000313" key="9">
    <source>
        <dbReference type="Proteomes" id="UP000034873"/>
    </source>
</evidence>
<reference evidence="8 9" key="1">
    <citation type="journal article" date="2015" name="Nature">
        <title>rRNA introns, odd ribosomes, and small enigmatic genomes across a large radiation of phyla.</title>
        <authorList>
            <person name="Brown C.T."/>
            <person name="Hug L.A."/>
            <person name="Thomas B.C."/>
            <person name="Sharon I."/>
            <person name="Castelle C.J."/>
            <person name="Singh A."/>
            <person name="Wilkins M.J."/>
            <person name="Williams K.H."/>
            <person name="Banfield J.F."/>
        </authorList>
    </citation>
    <scope>NUCLEOTIDE SEQUENCE [LARGE SCALE GENOMIC DNA]</scope>
</reference>
<dbReference type="PRINTS" id="PR00127">
    <property type="entry name" value="CLPPROTEASEP"/>
</dbReference>